<evidence type="ECO:0000256" key="1">
    <source>
        <dbReference type="SAM" id="Phobius"/>
    </source>
</evidence>
<feature type="transmembrane region" description="Helical" evidence="1">
    <location>
        <begin position="180"/>
        <end position="199"/>
    </location>
</feature>
<feature type="transmembrane region" description="Helical" evidence="1">
    <location>
        <begin position="93"/>
        <end position="112"/>
    </location>
</feature>
<organism evidence="2 3">
    <name type="scientific">Streptomyces xiangluensis</name>
    <dbReference type="NCBI Taxonomy" id="2665720"/>
    <lineage>
        <taxon>Bacteria</taxon>
        <taxon>Bacillati</taxon>
        <taxon>Actinomycetota</taxon>
        <taxon>Actinomycetes</taxon>
        <taxon>Kitasatosporales</taxon>
        <taxon>Streptomycetaceae</taxon>
        <taxon>Streptomyces</taxon>
    </lineage>
</organism>
<proteinExistence type="predicted"/>
<keyword evidence="1" id="KW-0812">Transmembrane</keyword>
<dbReference type="InterPro" id="IPR025495">
    <property type="entry name" value="DUF4386"/>
</dbReference>
<name>A0ABV8Z2C7_9ACTN</name>
<protein>
    <submittedName>
        <fullName evidence="2">DUF4386 family protein</fullName>
    </submittedName>
</protein>
<evidence type="ECO:0000313" key="3">
    <source>
        <dbReference type="Proteomes" id="UP001596012"/>
    </source>
</evidence>
<dbReference type="RefSeq" id="WP_386351668.1">
    <property type="nucleotide sequence ID" value="NZ_JBHSFG010000085.1"/>
</dbReference>
<comment type="caution">
    <text evidence="2">The sequence shown here is derived from an EMBL/GenBank/DDBJ whole genome shotgun (WGS) entry which is preliminary data.</text>
</comment>
<accession>A0ABV8Z2C7</accession>
<feature type="transmembrane region" description="Helical" evidence="1">
    <location>
        <begin position="59"/>
        <end position="81"/>
    </location>
</feature>
<feature type="transmembrane region" description="Helical" evidence="1">
    <location>
        <begin position="155"/>
        <end position="173"/>
    </location>
</feature>
<feature type="transmembrane region" description="Helical" evidence="1">
    <location>
        <begin position="17"/>
        <end position="39"/>
    </location>
</feature>
<evidence type="ECO:0000313" key="2">
    <source>
        <dbReference type="EMBL" id="MFC4470651.1"/>
    </source>
</evidence>
<dbReference type="Pfam" id="PF14329">
    <property type="entry name" value="DUF4386"/>
    <property type="match status" value="1"/>
</dbReference>
<sequence>MHAGEGADTADSQRRTLTIAGALMVGGFLLNVILTAALHPSGEEDDHPAIFTEYADSSSWIAVHLGQFIGVLVTLSGLLLLYRVLRSADQSALVARLAAAAAVATAAVWAVLQGLDGVGLKQAVDSWVSASGAEKQIRFANAETVRWLEWGFQSYFRILLGLTLALFGTAILTSRRVAGWLGWTALVAGVCSVVFGVDVGYSGLASGLQDVLGIAIFVLVLVFAIGVLVTGVRGRADATVEPGRHRLL</sequence>
<dbReference type="Proteomes" id="UP001596012">
    <property type="component" value="Unassembled WGS sequence"/>
</dbReference>
<reference evidence="3" key="1">
    <citation type="journal article" date="2019" name="Int. J. Syst. Evol. Microbiol.">
        <title>The Global Catalogue of Microorganisms (GCM) 10K type strain sequencing project: providing services to taxonomists for standard genome sequencing and annotation.</title>
        <authorList>
            <consortium name="The Broad Institute Genomics Platform"/>
            <consortium name="The Broad Institute Genome Sequencing Center for Infectious Disease"/>
            <person name="Wu L."/>
            <person name="Ma J."/>
        </authorList>
    </citation>
    <scope>NUCLEOTIDE SEQUENCE [LARGE SCALE GENOMIC DNA]</scope>
    <source>
        <strain evidence="3">DT43</strain>
    </source>
</reference>
<keyword evidence="1" id="KW-0472">Membrane</keyword>
<feature type="transmembrane region" description="Helical" evidence="1">
    <location>
        <begin position="211"/>
        <end position="232"/>
    </location>
</feature>
<keyword evidence="1" id="KW-1133">Transmembrane helix</keyword>
<keyword evidence="3" id="KW-1185">Reference proteome</keyword>
<gene>
    <name evidence="2" type="ORF">ACFPH6_40215</name>
</gene>
<dbReference type="EMBL" id="JBHSFG010000085">
    <property type="protein sequence ID" value="MFC4470651.1"/>
    <property type="molecule type" value="Genomic_DNA"/>
</dbReference>